<gene>
    <name evidence="1" type="ORF">C8D97_108123</name>
</gene>
<sequence>MSALSLLSNAFVSGKYMSAVLPRFMLSCLVAGAVFNSTAASASGNRFLSSVLFSDTVLKENAIQENAIQENAIENNDLEPKTTDSIDLELPLGDRYGIEYSIDKNQSYSDMVSLSFLSRYENSDQSANRYSFAKPVVFRVTLKGYSLFQSEQGENYFFSLDKAREKEIRSPRFLLSLTKHF</sequence>
<dbReference type="AlphaFoldDB" id="A0A316FKH7"/>
<evidence type="ECO:0000313" key="1">
    <source>
        <dbReference type="EMBL" id="PWK49214.1"/>
    </source>
</evidence>
<dbReference type="EMBL" id="QGGU01000008">
    <property type="protein sequence ID" value="PWK49214.1"/>
    <property type="molecule type" value="Genomic_DNA"/>
</dbReference>
<keyword evidence="2" id="KW-1185">Reference proteome</keyword>
<proteinExistence type="predicted"/>
<evidence type="ECO:0000313" key="2">
    <source>
        <dbReference type="Proteomes" id="UP000245790"/>
    </source>
</evidence>
<comment type="caution">
    <text evidence="1">The sequence shown here is derived from an EMBL/GenBank/DDBJ whole genome shotgun (WGS) entry which is preliminary data.</text>
</comment>
<protein>
    <submittedName>
        <fullName evidence="1">Uncharacterized protein</fullName>
    </submittedName>
</protein>
<accession>A0A316FKH7</accession>
<name>A0A316FKH7_9GAMM</name>
<dbReference type="Proteomes" id="UP000245790">
    <property type="component" value="Unassembled WGS sequence"/>
</dbReference>
<organism evidence="1 2">
    <name type="scientific">Pleionea mediterranea</name>
    <dbReference type="NCBI Taxonomy" id="523701"/>
    <lineage>
        <taxon>Bacteria</taxon>
        <taxon>Pseudomonadati</taxon>
        <taxon>Pseudomonadota</taxon>
        <taxon>Gammaproteobacteria</taxon>
        <taxon>Oceanospirillales</taxon>
        <taxon>Pleioneaceae</taxon>
        <taxon>Pleionea</taxon>
    </lineage>
</organism>
<reference evidence="1 2" key="1">
    <citation type="submission" date="2018-05" db="EMBL/GenBank/DDBJ databases">
        <title>Genomic Encyclopedia of Type Strains, Phase IV (KMG-IV): sequencing the most valuable type-strain genomes for metagenomic binning, comparative biology and taxonomic classification.</title>
        <authorList>
            <person name="Goeker M."/>
        </authorList>
    </citation>
    <scope>NUCLEOTIDE SEQUENCE [LARGE SCALE GENOMIC DNA]</scope>
    <source>
        <strain evidence="1 2">DSM 25350</strain>
    </source>
</reference>